<protein>
    <submittedName>
        <fullName evidence="1">Uncharacterized protein</fullName>
    </submittedName>
</protein>
<organism evidence="1 2">
    <name type="scientific">Plectosphaerella plurivora</name>
    <dbReference type="NCBI Taxonomy" id="936078"/>
    <lineage>
        <taxon>Eukaryota</taxon>
        <taxon>Fungi</taxon>
        <taxon>Dikarya</taxon>
        <taxon>Ascomycota</taxon>
        <taxon>Pezizomycotina</taxon>
        <taxon>Sordariomycetes</taxon>
        <taxon>Hypocreomycetidae</taxon>
        <taxon>Glomerellales</taxon>
        <taxon>Plectosphaerellaceae</taxon>
        <taxon>Plectosphaerella</taxon>
    </lineage>
</organism>
<evidence type="ECO:0000313" key="1">
    <source>
        <dbReference type="EMBL" id="KAH6686932.1"/>
    </source>
</evidence>
<dbReference type="AlphaFoldDB" id="A0A9P9AA80"/>
<keyword evidence="2" id="KW-1185">Reference proteome</keyword>
<evidence type="ECO:0000313" key="2">
    <source>
        <dbReference type="Proteomes" id="UP000770015"/>
    </source>
</evidence>
<proteinExistence type="predicted"/>
<gene>
    <name evidence="1" type="ORF">F5X68DRAFT_232255</name>
</gene>
<dbReference type="OrthoDB" id="5236270at2759"/>
<accession>A0A9P9AA80</accession>
<dbReference type="EMBL" id="JAGSXJ010000012">
    <property type="protein sequence ID" value="KAH6686932.1"/>
    <property type="molecule type" value="Genomic_DNA"/>
</dbReference>
<sequence>MGSTSDKTNELFWLEYGQALADKIGKFGDSTSLFLATEAQKGPVAGDNIPDEYTNAGIFSIGDNLLSTDNPFYTPSALHSYREALDTYLNYVDLGGKPNAALDEALASLKQDQASAQNNYSRQLKKAQDQYKEEFDAELTTKKFFEYVAMGNTPGYLAAKQQLANVAQQIYQVQSKINGPLAATVNQDRAKLGFAAANDREMAGYNMRAAFGEPPSAREINRMLDNGEKLPEPNYTLVPTYRAEKYKRTVEGVMRKSEGEYDVPVRISLAVDTSKDTRDFTFNSATGGASVGATLGGWFSFNVGGSHSEESTNLETGSETSSVKIDIRYDELVAVHIDPGMWNFDVSKYKLQSDAPKSVKELARVSQFVVATRLGYDITVGASTASSIDTSLKKTTSGNGSISIFGIPISLGGGGSKTSEKQSHEAKWDSSSRTFRVTPVADNGFATIIGVVGEKFQIL</sequence>
<name>A0A9P9AA80_9PEZI</name>
<reference evidence="1" key="1">
    <citation type="journal article" date="2021" name="Nat. Commun.">
        <title>Genetic determinants of endophytism in the Arabidopsis root mycobiome.</title>
        <authorList>
            <person name="Mesny F."/>
            <person name="Miyauchi S."/>
            <person name="Thiergart T."/>
            <person name="Pickel B."/>
            <person name="Atanasova L."/>
            <person name="Karlsson M."/>
            <person name="Huettel B."/>
            <person name="Barry K.W."/>
            <person name="Haridas S."/>
            <person name="Chen C."/>
            <person name="Bauer D."/>
            <person name="Andreopoulos W."/>
            <person name="Pangilinan J."/>
            <person name="LaButti K."/>
            <person name="Riley R."/>
            <person name="Lipzen A."/>
            <person name="Clum A."/>
            <person name="Drula E."/>
            <person name="Henrissat B."/>
            <person name="Kohler A."/>
            <person name="Grigoriev I.V."/>
            <person name="Martin F.M."/>
            <person name="Hacquard S."/>
        </authorList>
    </citation>
    <scope>NUCLEOTIDE SEQUENCE</scope>
    <source>
        <strain evidence="1">MPI-SDFR-AT-0117</strain>
    </source>
</reference>
<comment type="caution">
    <text evidence="1">The sequence shown here is derived from an EMBL/GenBank/DDBJ whole genome shotgun (WGS) entry which is preliminary data.</text>
</comment>
<dbReference type="Proteomes" id="UP000770015">
    <property type="component" value="Unassembled WGS sequence"/>
</dbReference>